<comment type="caution">
    <text evidence="1">The sequence shown here is derived from an EMBL/GenBank/DDBJ whole genome shotgun (WGS) entry which is preliminary data.</text>
</comment>
<gene>
    <name evidence="1" type="ORF">C8N40_11554</name>
</gene>
<evidence type="ECO:0000313" key="2">
    <source>
        <dbReference type="Proteomes" id="UP000244225"/>
    </source>
</evidence>
<name>A0A2T5Y516_9BACT</name>
<keyword evidence="2" id="KW-1185">Reference proteome</keyword>
<proteinExistence type="predicted"/>
<organism evidence="1 2">
    <name type="scientific">Pontibacter mucosus</name>
    <dbReference type="NCBI Taxonomy" id="1649266"/>
    <lineage>
        <taxon>Bacteria</taxon>
        <taxon>Pseudomonadati</taxon>
        <taxon>Bacteroidota</taxon>
        <taxon>Cytophagia</taxon>
        <taxon>Cytophagales</taxon>
        <taxon>Hymenobacteraceae</taxon>
        <taxon>Pontibacter</taxon>
    </lineage>
</organism>
<reference evidence="1 2" key="1">
    <citation type="submission" date="2018-04" db="EMBL/GenBank/DDBJ databases">
        <title>Genomic Encyclopedia of Archaeal and Bacterial Type Strains, Phase II (KMG-II): from individual species to whole genera.</title>
        <authorList>
            <person name="Goeker M."/>
        </authorList>
    </citation>
    <scope>NUCLEOTIDE SEQUENCE [LARGE SCALE GENOMIC DNA]</scope>
    <source>
        <strain evidence="1 2">DSM 100162</strain>
    </source>
</reference>
<dbReference type="EMBL" id="QBKI01000015">
    <property type="protein sequence ID" value="PTX11378.1"/>
    <property type="molecule type" value="Genomic_DNA"/>
</dbReference>
<evidence type="ECO:0000313" key="1">
    <source>
        <dbReference type="EMBL" id="PTX11378.1"/>
    </source>
</evidence>
<dbReference type="Proteomes" id="UP000244225">
    <property type="component" value="Unassembled WGS sequence"/>
</dbReference>
<protein>
    <submittedName>
        <fullName evidence="1">Uncharacterized protein</fullName>
    </submittedName>
</protein>
<sequence length="120" mass="14116">MSRFLERESRVKQTKLYILENTSASLLNNKKWHRILGKLLNEGQSFKIKLLLSDRILTCDFIREIEVTSALFDETGNFIEYLESEFITLNRTEEMIGFLNELNINYLESSSQIIIMGYLK</sequence>
<accession>A0A2T5Y516</accession>
<dbReference type="AlphaFoldDB" id="A0A2T5Y516"/>